<dbReference type="EMBL" id="CP041185">
    <property type="protein sequence ID" value="QDG70136.1"/>
    <property type="molecule type" value="Genomic_DNA"/>
</dbReference>
<dbReference type="Proteomes" id="UP000316665">
    <property type="component" value="Chromosome"/>
</dbReference>
<dbReference type="Pfam" id="PF20434">
    <property type="entry name" value="BD-FAE"/>
    <property type="match status" value="1"/>
</dbReference>
<feature type="region of interest" description="Disordered" evidence="2">
    <location>
        <begin position="1"/>
        <end position="34"/>
    </location>
</feature>
<dbReference type="PANTHER" id="PTHR48081">
    <property type="entry name" value="AB HYDROLASE SUPERFAMILY PROTEIN C4A8.06C"/>
    <property type="match status" value="1"/>
</dbReference>
<dbReference type="InterPro" id="IPR029058">
    <property type="entry name" value="AB_hydrolase_fold"/>
</dbReference>
<protein>
    <submittedName>
        <fullName evidence="4">Alpha/beta hydrolase</fullName>
    </submittedName>
</protein>
<feature type="domain" description="BD-FAE-like" evidence="3">
    <location>
        <begin position="52"/>
        <end position="241"/>
    </location>
</feature>
<dbReference type="InterPro" id="IPR049492">
    <property type="entry name" value="BD-FAE-like_dom"/>
</dbReference>
<evidence type="ECO:0000256" key="2">
    <source>
        <dbReference type="SAM" id="MobiDB-lite"/>
    </source>
</evidence>
<reference evidence="4 5" key="1">
    <citation type="submission" date="2019-06" db="EMBL/GenBank/DDBJ databases">
        <title>Complete genome sequence of Janthinobacterium sp. SNU WT3 isolated from diseased rainbow trout.</title>
        <authorList>
            <person name="Oh W.T."/>
            <person name="Park S.C."/>
        </authorList>
    </citation>
    <scope>NUCLEOTIDE SEQUENCE [LARGE SCALE GENOMIC DNA]</scope>
    <source>
        <strain evidence="4 5">SNU WT3</strain>
    </source>
</reference>
<dbReference type="PANTHER" id="PTHR48081:SF33">
    <property type="entry name" value="KYNURENINE FORMAMIDASE"/>
    <property type="match status" value="1"/>
</dbReference>
<sequence>MGRSHTACIHASTSLASTSGSTDGGGTSMKKTEQRSTMQTIQYGASADQQGDLYLPATPRPPVVCLLHGGFWRMPYGRDQMNAIANDLVAHGLAVWNMEYRRLGAPQTAWPVTMDDVAAGIGHLADLCTGGIDVDLDRVIVVGHSAGGHLALWAAGRSHARNTSLAGVRIQAVVGLAPVADLAEAYVRKVGGEVVVELLGGTPAQYPDRLRAASPMEMLPLRVRQFILHGIADGVVPIDLSLGYVRAAEAAGDTVELIELPGTGHMEYLDPDSEAHAILRRWLLESMSEAGSRVSAVEQQLAADGAHASTEQEH</sequence>
<evidence type="ECO:0000256" key="1">
    <source>
        <dbReference type="ARBA" id="ARBA00022801"/>
    </source>
</evidence>
<proteinExistence type="predicted"/>
<keyword evidence="1 4" id="KW-0378">Hydrolase</keyword>
<dbReference type="OrthoDB" id="255603at2"/>
<feature type="compositionally biased region" description="Low complexity" evidence="2">
    <location>
        <begin position="12"/>
        <end position="21"/>
    </location>
</feature>
<dbReference type="Gene3D" id="3.40.50.1820">
    <property type="entry name" value="alpha/beta hydrolase"/>
    <property type="match status" value="1"/>
</dbReference>
<accession>A0A4Y6RC38</accession>
<keyword evidence="5" id="KW-1185">Reference proteome</keyword>
<dbReference type="KEGG" id="jas:FJQ89_06655"/>
<evidence type="ECO:0000313" key="4">
    <source>
        <dbReference type="EMBL" id="QDG70136.1"/>
    </source>
</evidence>
<gene>
    <name evidence="4" type="ORF">FJQ89_06655</name>
</gene>
<dbReference type="InterPro" id="IPR050300">
    <property type="entry name" value="GDXG_lipolytic_enzyme"/>
</dbReference>
<organism evidence="4 5">
    <name type="scientific">Janthinobacterium tructae</name>
    <dbReference type="NCBI Taxonomy" id="2590869"/>
    <lineage>
        <taxon>Bacteria</taxon>
        <taxon>Pseudomonadati</taxon>
        <taxon>Pseudomonadota</taxon>
        <taxon>Betaproteobacteria</taxon>
        <taxon>Burkholderiales</taxon>
        <taxon>Oxalobacteraceae</taxon>
        <taxon>Janthinobacterium</taxon>
    </lineage>
</organism>
<dbReference type="AlphaFoldDB" id="A0A4Y6RC38"/>
<name>A0A4Y6RC38_9BURK</name>
<evidence type="ECO:0000259" key="3">
    <source>
        <dbReference type="Pfam" id="PF20434"/>
    </source>
</evidence>
<evidence type="ECO:0000313" key="5">
    <source>
        <dbReference type="Proteomes" id="UP000316665"/>
    </source>
</evidence>
<dbReference type="SUPFAM" id="SSF53474">
    <property type="entry name" value="alpha/beta-Hydrolases"/>
    <property type="match status" value="1"/>
</dbReference>
<dbReference type="GO" id="GO:0016787">
    <property type="term" value="F:hydrolase activity"/>
    <property type="evidence" value="ECO:0007669"/>
    <property type="project" value="UniProtKB-KW"/>
</dbReference>